<dbReference type="OrthoDB" id="3062801at2759"/>
<proteinExistence type="predicted"/>
<name>A0A9W8K1L4_9AGAR</name>
<dbReference type="AlphaFoldDB" id="A0A9W8K1L4"/>
<evidence type="ECO:0000313" key="2">
    <source>
        <dbReference type="EMBL" id="KAJ3508099.1"/>
    </source>
</evidence>
<feature type="transmembrane region" description="Helical" evidence="1">
    <location>
        <begin position="242"/>
        <end position="272"/>
    </location>
</feature>
<accession>A0A9W8K1L4</accession>
<dbReference type="EMBL" id="JANKHO010000594">
    <property type="protein sequence ID" value="KAJ3508099.1"/>
    <property type="molecule type" value="Genomic_DNA"/>
</dbReference>
<protein>
    <submittedName>
        <fullName evidence="2">Uncharacterized protein</fullName>
    </submittedName>
</protein>
<feature type="transmembrane region" description="Helical" evidence="1">
    <location>
        <begin position="197"/>
        <end position="221"/>
    </location>
</feature>
<dbReference type="Proteomes" id="UP001148786">
    <property type="component" value="Unassembled WGS sequence"/>
</dbReference>
<sequence>MPPVQIPVGSPSIERHHRFRPPIVVPPPVTGFPFPGMQRPDDPANPAMEGCLSDKSNCTDLEEASKPSLKAYVLAFAVDTLPRQMYLHLLLRLPYLYFSRVTRIFEETEMSMPQIKECVMEAATATKSPQELAMTFGHNPPVRSPSFESLQNTWHSFIDSLMREWKTLNIISVLLLSAILTILQIDSAANDSLTRYAALLSMMCALMSLIYGCIYIIRFGAMRKTHKAAEWAHEAQKTQTGILWNVWVLLAMPATWLAWSMIMYIVCIMSFVWRTGTIDDAERAPPTYREVLAPRIVITVILFFGVTYFVLITTTLRRYGESMDRAWQRRIMQWLGDSVPQAQSVHAYSAPSDYIPPIQPYSRSPPPHSFKFSSTPPIVPTSRKVSATSLSGTSVVNAESQAGCNIRMTRLFSLPSSDPNAPPHDEPFNHEGLMATQIPEEKQDLFVSDIRETWDPTKPDRVFRTLSSWNDEFFYPRDAQVALCKEYDASDVTVHALYHFSTREQLPTSVQRYPPIPDSLKRLDIIPVSENGLARLDRVFLFGKDHHPLSDSNWAANHEKDDLWDKEQP</sequence>
<keyword evidence="3" id="KW-1185">Reference proteome</keyword>
<keyword evidence="1" id="KW-1133">Transmembrane helix</keyword>
<keyword evidence="1" id="KW-0812">Transmembrane</keyword>
<evidence type="ECO:0000256" key="1">
    <source>
        <dbReference type="SAM" id="Phobius"/>
    </source>
</evidence>
<comment type="caution">
    <text evidence="2">The sequence shown here is derived from an EMBL/GenBank/DDBJ whole genome shotgun (WGS) entry which is preliminary data.</text>
</comment>
<organism evidence="2 3">
    <name type="scientific">Agrocybe chaxingu</name>
    <dbReference type="NCBI Taxonomy" id="84603"/>
    <lineage>
        <taxon>Eukaryota</taxon>
        <taxon>Fungi</taxon>
        <taxon>Dikarya</taxon>
        <taxon>Basidiomycota</taxon>
        <taxon>Agaricomycotina</taxon>
        <taxon>Agaricomycetes</taxon>
        <taxon>Agaricomycetidae</taxon>
        <taxon>Agaricales</taxon>
        <taxon>Agaricineae</taxon>
        <taxon>Strophariaceae</taxon>
        <taxon>Agrocybe</taxon>
    </lineage>
</organism>
<evidence type="ECO:0000313" key="3">
    <source>
        <dbReference type="Proteomes" id="UP001148786"/>
    </source>
</evidence>
<keyword evidence="1" id="KW-0472">Membrane</keyword>
<feature type="transmembrane region" description="Helical" evidence="1">
    <location>
        <begin position="167"/>
        <end position="185"/>
    </location>
</feature>
<gene>
    <name evidence="2" type="ORF">NLJ89_g5943</name>
</gene>
<reference evidence="2" key="1">
    <citation type="submission" date="2022-07" db="EMBL/GenBank/DDBJ databases">
        <title>Genome Sequence of Agrocybe chaxingu.</title>
        <authorList>
            <person name="Buettner E."/>
        </authorList>
    </citation>
    <scope>NUCLEOTIDE SEQUENCE</scope>
    <source>
        <strain evidence="2">MP-N11</strain>
    </source>
</reference>
<feature type="transmembrane region" description="Helical" evidence="1">
    <location>
        <begin position="292"/>
        <end position="316"/>
    </location>
</feature>